<feature type="region of interest" description="Disordered" evidence="1">
    <location>
        <begin position="93"/>
        <end position="122"/>
    </location>
</feature>
<dbReference type="EMBL" id="BANX01000002">
    <property type="protein sequence ID" value="GAC66474.1"/>
    <property type="molecule type" value="Genomic_DNA"/>
</dbReference>
<keyword evidence="2" id="KW-0472">Membrane</keyword>
<comment type="caution">
    <text evidence="4">The sequence shown here is derived from an EMBL/GenBank/DDBJ whole genome shotgun (WGS) entry which is preliminary data.</text>
</comment>
<gene>
    <name evidence="4" type="ORF">GS4_02_01850</name>
</gene>
<dbReference type="OrthoDB" id="3296350at2"/>
<feature type="domain" description="YiaAB two helix" evidence="3">
    <location>
        <begin position="15"/>
        <end position="67"/>
    </location>
</feature>
<keyword evidence="5" id="KW-1185">Reference proteome</keyword>
<protein>
    <recommendedName>
        <fullName evidence="3">YiaAB two helix domain-containing protein</fullName>
    </recommendedName>
</protein>
<dbReference type="PANTHER" id="PTHR37290:SF1">
    <property type="entry name" value="INNER MEMBRANE PROTEIN YIAA"/>
    <property type="match status" value="1"/>
</dbReference>
<dbReference type="Pfam" id="PF05360">
    <property type="entry name" value="YiaAB"/>
    <property type="match status" value="1"/>
</dbReference>
<keyword evidence="2" id="KW-0812">Transmembrane</keyword>
<organism evidence="4 5">
    <name type="scientific">Gordonia soli NBRC 108243</name>
    <dbReference type="NCBI Taxonomy" id="1223545"/>
    <lineage>
        <taxon>Bacteria</taxon>
        <taxon>Bacillati</taxon>
        <taxon>Actinomycetota</taxon>
        <taxon>Actinomycetes</taxon>
        <taxon>Mycobacteriales</taxon>
        <taxon>Gordoniaceae</taxon>
        <taxon>Gordonia</taxon>
    </lineage>
</organism>
<sequence>MTNPEIPQTPTTAAFYAQAAIAFGVSLATSVIGILYLPLDPWQRGFLGITLLFLTSSTFTLAKVVRDRQEQSSVRARLDEARVDKLIAEHDPYGKLRGRPVPATPPAQGGTPVPGAQAQGAP</sequence>
<dbReference type="GO" id="GO:0006974">
    <property type="term" value="P:DNA damage response"/>
    <property type="evidence" value="ECO:0007669"/>
    <property type="project" value="TreeGrafter"/>
</dbReference>
<accession>M0QDG4</accession>
<dbReference type="AlphaFoldDB" id="M0QDG4"/>
<proteinExistence type="predicted"/>
<evidence type="ECO:0000256" key="1">
    <source>
        <dbReference type="SAM" id="MobiDB-lite"/>
    </source>
</evidence>
<dbReference type="InterPro" id="IPR038972">
    <property type="entry name" value="YiaA-like"/>
</dbReference>
<name>M0QDG4_9ACTN</name>
<evidence type="ECO:0000256" key="2">
    <source>
        <dbReference type="SAM" id="Phobius"/>
    </source>
</evidence>
<feature type="transmembrane region" description="Helical" evidence="2">
    <location>
        <begin position="45"/>
        <end position="65"/>
    </location>
</feature>
<dbReference type="STRING" id="1223545.GS4_02_01850"/>
<dbReference type="eggNOG" id="COG4298">
    <property type="taxonomic scope" value="Bacteria"/>
</dbReference>
<evidence type="ECO:0000259" key="3">
    <source>
        <dbReference type="Pfam" id="PF05360"/>
    </source>
</evidence>
<dbReference type="PANTHER" id="PTHR37290">
    <property type="entry name" value="INNER MEMBRANE PROTEIN YIAA-RELATED"/>
    <property type="match status" value="1"/>
</dbReference>
<evidence type="ECO:0000313" key="5">
    <source>
        <dbReference type="Proteomes" id="UP000011666"/>
    </source>
</evidence>
<dbReference type="InterPro" id="IPR008024">
    <property type="entry name" value="YiaAB"/>
</dbReference>
<keyword evidence="2" id="KW-1133">Transmembrane helix</keyword>
<reference evidence="4 5" key="1">
    <citation type="submission" date="2013-01" db="EMBL/GenBank/DDBJ databases">
        <title>Whole genome shotgun sequence of Gordonia soli NBRC 108243.</title>
        <authorList>
            <person name="Isaki-Nakamura S."/>
            <person name="Hosoyama A."/>
            <person name="Tsuchikane K."/>
            <person name="Ando Y."/>
            <person name="Baba S."/>
            <person name="Ohji S."/>
            <person name="Hamada M."/>
            <person name="Tamura T."/>
            <person name="Yamazoe A."/>
            <person name="Yamazaki S."/>
            <person name="Fujita N."/>
        </authorList>
    </citation>
    <scope>NUCLEOTIDE SEQUENCE [LARGE SCALE GENOMIC DNA]</scope>
    <source>
        <strain evidence="4 5">NBRC 108243</strain>
    </source>
</reference>
<dbReference type="GO" id="GO:0005886">
    <property type="term" value="C:plasma membrane"/>
    <property type="evidence" value="ECO:0007669"/>
    <property type="project" value="TreeGrafter"/>
</dbReference>
<feature type="transmembrane region" description="Helical" evidence="2">
    <location>
        <begin position="12"/>
        <end position="39"/>
    </location>
</feature>
<dbReference type="Proteomes" id="UP000011666">
    <property type="component" value="Unassembled WGS sequence"/>
</dbReference>
<evidence type="ECO:0000313" key="4">
    <source>
        <dbReference type="EMBL" id="GAC66474.1"/>
    </source>
</evidence>